<dbReference type="EC" id="2.7.10.2" evidence="2"/>
<evidence type="ECO:0000256" key="2">
    <source>
        <dbReference type="ARBA" id="ARBA00011903"/>
    </source>
</evidence>
<gene>
    <name evidence="10" type="ORF">BHF71_01065</name>
</gene>
<dbReference type="STRING" id="337097.BHF71_01065"/>
<dbReference type="InterPro" id="IPR050445">
    <property type="entry name" value="Bact_polysacc_biosynth/exp"/>
</dbReference>
<evidence type="ECO:0000256" key="3">
    <source>
        <dbReference type="ARBA" id="ARBA00022679"/>
    </source>
</evidence>
<keyword evidence="6" id="KW-0067">ATP-binding</keyword>
<evidence type="ECO:0000313" key="10">
    <source>
        <dbReference type="EMBL" id="OEF99796.1"/>
    </source>
</evidence>
<dbReference type="InterPro" id="IPR027417">
    <property type="entry name" value="P-loop_NTPase"/>
</dbReference>
<dbReference type="CDD" id="cd05387">
    <property type="entry name" value="BY-kinase"/>
    <property type="match status" value="1"/>
</dbReference>
<dbReference type="EMBL" id="MIJF01000013">
    <property type="protein sequence ID" value="OEF99796.1"/>
    <property type="molecule type" value="Genomic_DNA"/>
</dbReference>
<evidence type="ECO:0000256" key="5">
    <source>
        <dbReference type="ARBA" id="ARBA00022777"/>
    </source>
</evidence>
<evidence type="ECO:0000256" key="1">
    <source>
        <dbReference type="ARBA" id="ARBA00007316"/>
    </source>
</evidence>
<dbReference type="OrthoDB" id="9794577at2"/>
<organism evidence="10 11">
    <name type="scientific">Vulcanibacillus modesticaldus</name>
    <dbReference type="NCBI Taxonomy" id="337097"/>
    <lineage>
        <taxon>Bacteria</taxon>
        <taxon>Bacillati</taxon>
        <taxon>Bacillota</taxon>
        <taxon>Bacilli</taxon>
        <taxon>Bacillales</taxon>
        <taxon>Bacillaceae</taxon>
        <taxon>Vulcanibacillus</taxon>
    </lineage>
</organism>
<dbReference type="AlphaFoldDB" id="A0A1D2YVY5"/>
<evidence type="ECO:0000313" key="11">
    <source>
        <dbReference type="Proteomes" id="UP000243739"/>
    </source>
</evidence>
<keyword evidence="5" id="KW-0418">Kinase</keyword>
<dbReference type="NCBIfam" id="TIGR01007">
    <property type="entry name" value="eps_fam"/>
    <property type="match status" value="1"/>
</dbReference>
<dbReference type="InterPro" id="IPR025669">
    <property type="entry name" value="AAA_dom"/>
</dbReference>
<dbReference type="FunFam" id="3.40.50.300:FF:000527">
    <property type="entry name" value="Tyrosine-protein kinase etk"/>
    <property type="match status" value="1"/>
</dbReference>
<comment type="similarity">
    <text evidence="1">Belongs to the CpsD/CapB family.</text>
</comment>
<dbReference type="Proteomes" id="UP000243739">
    <property type="component" value="Unassembled WGS sequence"/>
</dbReference>
<dbReference type="SUPFAM" id="SSF52540">
    <property type="entry name" value="P-loop containing nucleoside triphosphate hydrolases"/>
    <property type="match status" value="1"/>
</dbReference>
<dbReference type="InterPro" id="IPR005702">
    <property type="entry name" value="Wzc-like_C"/>
</dbReference>
<sequence length="242" mass="26981">MELYKRGVRYVKFKTKGKTKRERKLITIYSPKSPISESFRTLRTNIQFASIDQSLKTLMVTSTGPGEGKSTIIANLAVVLAQQEKKVLLVDADMRKPTVHHTFRLPNLVGLTNVLVGNEVLEDAIQETTVNNLNILTSGPIPPNPAELLGSNRMSQLVDEVSSTYDIVLFDAPPVIAVTDAQVLSRIIDGVLLVVHSGKTHREMAIKSKELLENVRANVIGVVLNHKEVKGENYYYYYYGEN</sequence>
<dbReference type="GO" id="GO:0042802">
    <property type="term" value="F:identical protein binding"/>
    <property type="evidence" value="ECO:0007669"/>
    <property type="project" value="UniProtKB-ARBA"/>
</dbReference>
<dbReference type="PANTHER" id="PTHR32309">
    <property type="entry name" value="TYROSINE-PROTEIN KINASE"/>
    <property type="match status" value="1"/>
</dbReference>
<dbReference type="Pfam" id="PF13614">
    <property type="entry name" value="AAA_31"/>
    <property type="match status" value="1"/>
</dbReference>
<feature type="domain" description="AAA" evidence="9">
    <location>
        <begin position="61"/>
        <end position="195"/>
    </location>
</feature>
<name>A0A1D2YVY5_9BACI</name>
<keyword evidence="7" id="KW-0829">Tyrosine-protein kinase</keyword>
<evidence type="ECO:0000256" key="6">
    <source>
        <dbReference type="ARBA" id="ARBA00022840"/>
    </source>
</evidence>
<dbReference type="Gene3D" id="3.40.50.300">
    <property type="entry name" value="P-loop containing nucleotide triphosphate hydrolases"/>
    <property type="match status" value="1"/>
</dbReference>
<evidence type="ECO:0000259" key="9">
    <source>
        <dbReference type="Pfam" id="PF13614"/>
    </source>
</evidence>
<keyword evidence="4" id="KW-0547">Nucleotide-binding</keyword>
<accession>A0A1D2YVY5</accession>
<evidence type="ECO:0000256" key="4">
    <source>
        <dbReference type="ARBA" id="ARBA00022741"/>
    </source>
</evidence>
<keyword evidence="11" id="KW-1185">Reference proteome</keyword>
<dbReference type="GO" id="GO:0005524">
    <property type="term" value="F:ATP binding"/>
    <property type="evidence" value="ECO:0007669"/>
    <property type="project" value="UniProtKB-KW"/>
</dbReference>
<dbReference type="PANTHER" id="PTHR32309:SF13">
    <property type="entry name" value="FERRIC ENTEROBACTIN TRANSPORT PROTEIN FEPE"/>
    <property type="match status" value="1"/>
</dbReference>
<reference evidence="10 11" key="1">
    <citation type="submission" date="2016-09" db="EMBL/GenBank/DDBJ databases">
        <title>Draft genome sequence for the type strain of Vulcanibacillus modesticaldus BR, a strictly anaerobic, moderately thermophilic, and nitrate-reducing bacterium from deep sea-hydrothermal vents of the Mid-Atlantic Ridge.</title>
        <authorList>
            <person name="Abin C.A."/>
            <person name="Hollibaugh J.T."/>
        </authorList>
    </citation>
    <scope>NUCLEOTIDE SEQUENCE [LARGE SCALE GENOMIC DNA]</scope>
    <source>
        <strain evidence="10 11">BR</strain>
    </source>
</reference>
<comment type="caution">
    <text evidence="10">The sequence shown here is derived from an EMBL/GenBank/DDBJ whole genome shotgun (WGS) entry which is preliminary data.</text>
</comment>
<protein>
    <recommendedName>
        <fullName evidence="2">non-specific protein-tyrosine kinase</fullName>
        <ecNumber evidence="2">2.7.10.2</ecNumber>
    </recommendedName>
</protein>
<dbReference type="GO" id="GO:0004715">
    <property type="term" value="F:non-membrane spanning protein tyrosine kinase activity"/>
    <property type="evidence" value="ECO:0007669"/>
    <property type="project" value="UniProtKB-EC"/>
</dbReference>
<evidence type="ECO:0000256" key="8">
    <source>
        <dbReference type="ARBA" id="ARBA00051245"/>
    </source>
</evidence>
<keyword evidence="3" id="KW-0808">Transferase</keyword>
<comment type="catalytic activity">
    <reaction evidence="8">
        <text>L-tyrosyl-[protein] + ATP = O-phospho-L-tyrosyl-[protein] + ADP + H(+)</text>
        <dbReference type="Rhea" id="RHEA:10596"/>
        <dbReference type="Rhea" id="RHEA-COMP:10136"/>
        <dbReference type="Rhea" id="RHEA-COMP:20101"/>
        <dbReference type="ChEBI" id="CHEBI:15378"/>
        <dbReference type="ChEBI" id="CHEBI:30616"/>
        <dbReference type="ChEBI" id="CHEBI:46858"/>
        <dbReference type="ChEBI" id="CHEBI:61978"/>
        <dbReference type="ChEBI" id="CHEBI:456216"/>
        <dbReference type="EC" id="2.7.10.2"/>
    </reaction>
</comment>
<proteinExistence type="inferred from homology"/>
<evidence type="ECO:0000256" key="7">
    <source>
        <dbReference type="ARBA" id="ARBA00023137"/>
    </source>
</evidence>
<dbReference type="GO" id="GO:0005886">
    <property type="term" value="C:plasma membrane"/>
    <property type="evidence" value="ECO:0007669"/>
    <property type="project" value="UniProtKB-ARBA"/>
</dbReference>